<comment type="caution">
    <text evidence="1">The sequence shown here is derived from an EMBL/GenBank/DDBJ whole genome shotgun (WGS) entry which is preliminary data.</text>
</comment>
<dbReference type="EMBL" id="JBHSMQ010000002">
    <property type="protein sequence ID" value="MFC5454854.1"/>
    <property type="molecule type" value="Genomic_DNA"/>
</dbReference>
<dbReference type="Proteomes" id="UP001596052">
    <property type="component" value="Unassembled WGS sequence"/>
</dbReference>
<name>A0ABW0KN52_9BACT</name>
<dbReference type="RefSeq" id="WP_377165361.1">
    <property type="nucleotide sequence ID" value="NZ_JBHSMQ010000002.1"/>
</dbReference>
<reference evidence="2" key="1">
    <citation type="journal article" date="2019" name="Int. J. Syst. Evol. Microbiol.">
        <title>The Global Catalogue of Microorganisms (GCM) 10K type strain sequencing project: providing services to taxonomists for standard genome sequencing and annotation.</title>
        <authorList>
            <consortium name="The Broad Institute Genomics Platform"/>
            <consortium name="The Broad Institute Genome Sequencing Center for Infectious Disease"/>
            <person name="Wu L."/>
            <person name="Ma J."/>
        </authorList>
    </citation>
    <scope>NUCLEOTIDE SEQUENCE [LARGE SCALE GENOMIC DNA]</scope>
    <source>
        <strain evidence="2">CGMCC 4.1469</strain>
    </source>
</reference>
<protein>
    <submittedName>
        <fullName evidence="1">Uncharacterized protein</fullName>
    </submittedName>
</protein>
<evidence type="ECO:0000313" key="2">
    <source>
        <dbReference type="Proteomes" id="UP001596052"/>
    </source>
</evidence>
<accession>A0ABW0KN52</accession>
<organism evidence="1 2">
    <name type="scientific">Prosthecobacter fluviatilis</name>
    <dbReference type="NCBI Taxonomy" id="445931"/>
    <lineage>
        <taxon>Bacteria</taxon>
        <taxon>Pseudomonadati</taxon>
        <taxon>Verrucomicrobiota</taxon>
        <taxon>Verrucomicrobiia</taxon>
        <taxon>Verrucomicrobiales</taxon>
        <taxon>Verrucomicrobiaceae</taxon>
        <taxon>Prosthecobacter</taxon>
    </lineage>
</organism>
<evidence type="ECO:0000313" key="1">
    <source>
        <dbReference type="EMBL" id="MFC5454854.1"/>
    </source>
</evidence>
<gene>
    <name evidence="1" type="ORF">ACFQDI_08325</name>
</gene>
<sequence length="52" mass="6059">MPELWWAFFDRAVIEFLLTAGVRRWFGTSKIKNRLLDNRQSSGSEGVVAMRD</sequence>
<proteinExistence type="predicted"/>
<keyword evidence="2" id="KW-1185">Reference proteome</keyword>